<accession>A0AAV4V949</accession>
<comment type="caution">
    <text evidence="5">The sequence shown here is derived from an EMBL/GenBank/DDBJ whole genome shotgun (WGS) entry which is preliminary data.</text>
</comment>
<dbReference type="AlphaFoldDB" id="A0AAV4V949"/>
<evidence type="ECO:0000256" key="4">
    <source>
        <dbReference type="SAM" id="Phobius"/>
    </source>
</evidence>
<feature type="transmembrane region" description="Helical" evidence="4">
    <location>
        <begin position="24"/>
        <end position="47"/>
    </location>
</feature>
<organism evidence="5 6">
    <name type="scientific">Caerostris darwini</name>
    <dbReference type="NCBI Taxonomy" id="1538125"/>
    <lineage>
        <taxon>Eukaryota</taxon>
        <taxon>Metazoa</taxon>
        <taxon>Ecdysozoa</taxon>
        <taxon>Arthropoda</taxon>
        <taxon>Chelicerata</taxon>
        <taxon>Arachnida</taxon>
        <taxon>Araneae</taxon>
        <taxon>Araneomorphae</taxon>
        <taxon>Entelegynae</taxon>
        <taxon>Araneoidea</taxon>
        <taxon>Araneidae</taxon>
        <taxon>Caerostris</taxon>
    </lineage>
</organism>
<dbReference type="Proteomes" id="UP001054837">
    <property type="component" value="Unassembled WGS sequence"/>
</dbReference>
<evidence type="ECO:0000256" key="3">
    <source>
        <dbReference type="PIRSR" id="PIRSR637359-2"/>
    </source>
</evidence>
<dbReference type="InterPro" id="IPR037359">
    <property type="entry name" value="NST/OST"/>
</dbReference>
<dbReference type="SUPFAM" id="SSF52540">
    <property type="entry name" value="P-loop containing nucleoside triphosphate hydrolases"/>
    <property type="match status" value="1"/>
</dbReference>
<reference evidence="5 6" key="1">
    <citation type="submission" date="2021-06" db="EMBL/GenBank/DDBJ databases">
        <title>Caerostris darwini draft genome.</title>
        <authorList>
            <person name="Kono N."/>
            <person name="Arakawa K."/>
        </authorList>
    </citation>
    <scope>NUCLEOTIDE SEQUENCE [LARGE SCALE GENOMIC DNA]</scope>
</reference>
<evidence type="ECO:0000256" key="1">
    <source>
        <dbReference type="ARBA" id="ARBA00022679"/>
    </source>
</evidence>
<dbReference type="GO" id="GO:0008467">
    <property type="term" value="F:[heparan sulfate]-glucosamine 3-sulfotransferase activity"/>
    <property type="evidence" value="ECO:0007669"/>
    <property type="project" value="TreeGrafter"/>
</dbReference>
<keyword evidence="1" id="KW-0808">Transferase</keyword>
<proteinExistence type="predicted"/>
<protein>
    <submittedName>
        <fullName evidence="5">Heparan sulfate glucosamine 3-O-sulfotransferase 5</fullName>
    </submittedName>
</protein>
<keyword evidence="6" id="KW-1185">Reference proteome</keyword>
<keyword evidence="4" id="KW-1133">Transmembrane helix</keyword>
<evidence type="ECO:0000256" key="2">
    <source>
        <dbReference type="PIRSR" id="PIRSR637359-1"/>
    </source>
</evidence>
<gene>
    <name evidence="5" type="primary">HS3ST5</name>
    <name evidence="5" type="ORF">CDAR_476611</name>
</gene>
<evidence type="ECO:0000313" key="5">
    <source>
        <dbReference type="EMBL" id="GIY66876.1"/>
    </source>
</evidence>
<keyword evidence="4" id="KW-0472">Membrane</keyword>
<dbReference type="InterPro" id="IPR027417">
    <property type="entry name" value="P-loop_NTPase"/>
</dbReference>
<dbReference type="PANTHER" id="PTHR10605:SF65">
    <property type="entry name" value="GH20068P"/>
    <property type="match status" value="1"/>
</dbReference>
<dbReference type="Gene3D" id="3.40.50.300">
    <property type="entry name" value="P-loop containing nucleotide triphosphate hydrolases"/>
    <property type="match status" value="1"/>
</dbReference>
<dbReference type="PANTHER" id="PTHR10605">
    <property type="entry name" value="HEPARAN SULFATE SULFOTRANSFERASE"/>
    <property type="match status" value="1"/>
</dbReference>
<feature type="active site" description="For sulfotransferase activity" evidence="2">
    <location>
        <position position="94"/>
    </location>
</feature>
<dbReference type="EMBL" id="BPLQ01012654">
    <property type="protein sequence ID" value="GIY66876.1"/>
    <property type="molecule type" value="Genomic_DNA"/>
</dbReference>
<evidence type="ECO:0000313" key="6">
    <source>
        <dbReference type="Proteomes" id="UP001054837"/>
    </source>
</evidence>
<sequence length="122" mass="13871">MSSKRQVPYCLAAHTWGLLSSGRLYSLCLLAFLTSFFLALHVVFLGYPRTPLVCRDSYRTANSDEETVESMRERVRFPRTKRRLPQCIIIGVRKCGTRALLEFLNLHPSIQKASDEVGTPIP</sequence>
<keyword evidence="4" id="KW-0812">Transmembrane</keyword>
<name>A0AAV4V949_9ARAC</name>
<feature type="binding site" evidence="3">
    <location>
        <begin position="94"/>
        <end position="98"/>
    </location>
    <ligand>
        <name>3'-phosphoadenylyl sulfate</name>
        <dbReference type="ChEBI" id="CHEBI:58339"/>
    </ligand>
</feature>